<accession>A0A625CP60</accession>
<dbReference type="Pfam" id="PF10765">
    <property type="entry name" value="Phage_P22_NinX"/>
    <property type="match status" value="1"/>
</dbReference>
<comment type="caution">
    <text evidence="2">The sequence shown here is derived from an EMBL/GenBank/DDBJ whole genome shotgun (WGS) entry which is preliminary data.</text>
</comment>
<evidence type="ECO:0000313" key="2">
    <source>
        <dbReference type="EMBL" id="ECZ8068147.1"/>
    </source>
</evidence>
<dbReference type="EMBL" id="AALHWI010000007">
    <property type="protein sequence ID" value="ECZ8068147.1"/>
    <property type="molecule type" value="Genomic_DNA"/>
</dbReference>
<gene>
    <name evidence="1" type="ORF">D1D77_24055</name>
    <name evidence="2" type="ORF">NE17_12445</name>
</gene>
<proteinExistence type="predicted"/>
<dbReference type="InterPro" id="IPR019701">
    <property type="entry name" value="Phage_P22_NinX"/>
</dbReference>
<organism evidence="2">
    <name type="scientific">Salmonella enterica</name>
    <name type="common">Salmonella choleraesuis</name>
    <dbReference type="NCBI Taxonomy" id="28901"/>
    <lineage>
        <taxon>Bacteria</taxon>
        <taxon>Pseudomonadati</taxon>
        <taxon>Pseudomonadota</taxon>
        <taxon>Gammaproteobacteria</taxon>
        <taxon>Enterobacterales</taxon>
        <taxon>Enterobacteriaceae</taxon>
        <taxon>Salmonella</taxon>
    </lineage>
</organism>
<protein>
    <submittedName>
        <fullName evidence="2">DUF2591 domain-containing protein</fullName>
    </submittedName>
</protein>
<reference evidence="2" key="1">
    <citation type="submission" date="2018-07" db="EMBL/GenBank/DDBJ databases">
        <authorList>
            <consortium name="PulseNet: The National Subtyping Network for Foodborne Disease Surveillance"/>
            <person name="Tarr C.L."/>
            <person name="Trees E."/>
            <person name="Katz L.S."/>
            <person name="Carleton-Romer H.A."/>
            <person name="Stroika S."/>
            <person name="Kucerova Z."/>
            <person name="Roache K.F."/>
            <person name="Sabol A.L."/>
            <person name="Besser J."/>
            <person name="Gerner-Smidt P."/>
        </authorList>
    </citation>
    <scope>NUCLEOTIDE SEQUENCE</scope>
    <source>
        <strain evidence="2">2013K-0359</strain>
        <strain evidence="1">PNUSAS050161</strain>
    </source>
</reference>
<sequence>MDYSQLSDFEINKRVAIATGHKKFKGLGWQGTQEDSCSAVIVRGPTKIGAFDPCNNPADAWPIITENKISIMFDSTDTRYEGEYHEWCDAISSCQKFGIQYQSNPLRAAMIVFLMMQDANNA</sequence>
<name>A0A625CP60_SALER</name>
<dbReference type="EMBL" id="AAGGXD010000108">
    <property type="protein sequence ID" value="EBN8302554.1"/>
    <property type="molecule type" value="Genomic_DNA"/>
</dbReference>
<dbReference type="AlphaFoldDB" id="A0A625CP60"/>
<evidence type="ECO:0000313" key="1">
    <source>
        <dbReference type="EMBL" id="EBN8302554.1"/>
    </source>
</evidence>